<dbReference type="EC" id="3.6.1.54" evidence="3"/>
<dbReference type="RefSeq" id="WP_193179261.1">
    <property type="nucleotide sequence ID" value="NZ_JACVXA010000005.1"/>
</dbReference>
<proteinExistence type="predicted"/>
<protein>
    <submittedName>
        <fullName evidence="3">UDP-2,3-diacylglucosamine diphosphatase LpxI</fullName>
        <ecNumber evidence="3">3.6.1.54</ecNumber>
    </submittedName>
</protein>
<dbReference type="PANTHER" id="PTHR39962:SF1">
    <property type="entry name" value="LPXI FAMILY PROTEIN"/>
    <property type="match status" value="1"/>
</dbReference>
<dbReference type="Proteomes" id="UP000609121">
    <property type="component" value="Unassembled WGS sequence"/>
</dbReference>
<keyword evidence="3" id="KW-0378">Hydrolase</keyword>
<evidence type="ECO:0000313" key="4">
    <source>
        <dbReference type="Proteomes" id="UP000609121"/>
    </source>
</evidence>
<evidence type="ECO:0000259" key="2">
    <source>
        <dbReference type="Pfam" id="PF17930"/>
    </source>
</evidence>
<dbReference type="Gene3D" id="3.40.140.80">
    <property type="match status" value="1"/>
</dbReference>
<accession>A0A8J6YVZ5</accession>
<dbReference type="EMBL" id="JACVXA010000005">
    <property type="protein sequence ID" value="MBE3637073.1"/>
    <property type="molecule type" value="Genomic_DNA"/>
</dbReference>
<evidence type="ECO:0000259" key="1">
    <source>
        <dbReference type="Pfam" id="PF06230"/>
    </source>
</evidence>
<comment type="caution">
    <text evidence="3">The sequence shown here is derived from an EMBL/GenBank/DDBJ whole genome shotgun (WGS) entry which is preliminary data.</text>
</comment>
<organism evidence="3 4">
    <name type="scientific">Mangrovicoccus algicola</name>
    <dbReference type="NCBI Taxonomy" id="2771008"/>
    <lineage>
        <taxon>Bacteria</taxon>
        <taxon>Pseudomonadati</taxon>
        <taxon>Pseudomonadota</taxon>
        <taxon>Alphaproteobacteria</taxon>
        <taxon>Rhodobacterales</taxon>
        <taxon>Paracoccaceae</taxon>
        <taxon>Mangrovicoccus</taxon>
    </lineage>
</organism>
<sequence>MPGPLGIIAGQGGLPVALAAAATASGRAVVLAEMEGHPSGVPGGHPVVPFRVERLGRLFRDLRARGVDEVAMAGILHRPDFDPRRFDLKTLALVPRIFRGLKAGDDALLRLVIAIFEENGFRIRGAHEFLPEFVARPGAMTRTAPDPARQGDAARGRAILAALGPQDVAQACVVARGLCLGIESIYGTDALLSDVARHRPERRPETGGTFVKVAKPGQEMRADMPVIGPATVAGVAAAGLDGICLEAGRVMILDAGEAVRLAEEKGICIWAI</sequence>
<reference evidence="3" key="1">
    <citation type="submission" date="2020-09" db="EMBL/GenBank/DDBJ databases">
        <title>A novel bacterium of genus Mangrovicoccus, isolated from South China Sea.</title>
        <authorList>
            <person name="Huang H."/>
            <person name="Mo K."/>
            <person name="Hu Y."/>
        </authorList>
    </citation>
    <scope>NUCLEOTIDE SEQUENCE</scope>
    <source>
        <strain evidence="3">HB182678</strain>
    </source>
</reference>
<dbReference type="PANTHER" id="PTHR39962">
    <property type="entry name" value="BLL4848 PROTEIN"/>
    <property type="match status" value="1"/>
</dbReference>
<dbReference type="Pfam" id="PF17930">
    <property type="entry name" value="LpxI_N"/>
    <property type="match status" value="1"/>
</dbReference>
<dbReference type="Gene3D" id="3.40.50.20">
    <property type="match status" value="1"/>
</dbReference>
<dbReference type="InterPro" id="IPR010415">
    <property type="entry name" value="LpxI_C"/>
</dbReference>
<feature type="domain" description="LpxI C-terminal" evidence="1">
    <location>
        <begin position="137"/>
        <end position="270"/>
    </location>
</feature>
<gene>
    <name evidence="3" type="primary">lpxI</name>
    <name evidence="3" type="ORF">ICN82_02490</name>
</gene>
<name>A0A8J6YVZ5_9RHOB</name>
<evidence type="ECO:0000313" key="3">
    <source>
        <dbReference type="EMBL" id="MBE3637073.1"/>
    </source>
</evidence>
<dbReference type="InterPro" id="IPR043167">
    <property type="entry name" value="LpxI_C_sf"/>
</dbReference>
<dbReference type="InterPro" id="IPR053174">
    <property type="entry name" value="LpxI"/>
</dbReference>
<feature type="domain" description="LpxI N-terminal" evidence="2">
    <location>
        <begin position="5"/>
        <end position="132"/>
    </location>
</feature>
<dbReference type="Pfam" id="PF06230">
    <property type="entry name" value="LpxI_C"/>
    <property type="match status" value="1"/>
</dbReference>
<dbReference type="GO" id="GO:0016787">
    <property type="term" value="F:hydrolase activity"/>
    <property type="evidence" value="ECO:0007669"/>
    <property type="project" value="UniProtKB-KW"/>
</dbReference>
<keyword evidence="4" id="KW-1185">Reference proteome</keyword>
<dbReference type="AlphaFoldDB" id="A0A8J6YVZ5"/>
<dbReference type="InterPro" id="IPR041255">
    <property type="entry name" value="LpxI_N"/>
</dbReference>